<protein>
    <recommendedName>
        <fullName evidence="6">PARP catalytic domain-containing protein</fullName>
    </recommendedName>
</protein>
<evidence type="ECO:0000313" key="8">
    <source>
        <dbReference type="EMBL" id="CAF3537824.1"/>
    </source>
</evidence>
<comment type="caution">
    <text evidence="7">The sequence shown here is derived from an EMBL/GenBank/DDBJ whole genome shotgun (WGS) entry which is preliminary data.</text>
</comment>
<evidence type="ECO:0000256" key="4">
    <source>
        <dbReference type="ARBA" id="ARBA00023027"/>
    </source>
</evidence>
<evidence type="ECO:0000256" key="5">
    <source>
        <dbReference type="ARBA" id="ARBA00024347"/>
    </source>
</evidence>
<keyword evidence="2" id="KW-0808">Transferase</keyword>
<keyword evidence="3" id="KW-0548">Nucleotidyltransferase</keyword>
<accession>A0A813PWW2</accession>
<dbReference type="SUPFAM" id="SSF56399">
    <property type="entry name" value="ADP-ribosylation"/>
    <property type="match status" value="1"/>
</dbReference>
<keyword evidence="9" id="KW-1185">Reference proteome</keyword>
<feature type="non-terminal residue" evidence="7">
    <location>
        <position position="1"/>
    </location>
</feature>
<dbReference type="GO" id="GO:0016779">
    <property type="term" value="F:nucleotidyltransferase activity"/>
    <property type="evidence" value="ECO:0007669"/>
    <property type="project" value="UniProtKB-KW"/>
</dbReference>
<feature type="domain" description="PARP catalytic" evidence="6">
    <location>
        <begin position="481"/>
        <end position="551"/>
    </location>
</feature>
<organism evidence="7 9">
    <name type="scientific">Didymodactylos carnosus</name>
    <dbReference type="NCBI Taxonomy" id="1234261"/>
    <lineage>
        <taxon>Eukaryota</taxon>
        <taxon>Metazoa</taxon>
        <taxon>Spiralia</taxon>
        <taxon>Gnathifera</taxon>
        <taxon>Rotifera</taxon>
        <taxon>Eurotatoria</taxon>
        <taxon>Bdelloidea</taxon>
        <taxon>Philodinida</taxon>
        <taxon>Philodinidae</taxon>
        <taxon>Didymodactylos</taxon>
    </lineage>
</organism>
<dbReference type="InterPro" id="IPR012317">
    <property type="entry name" value="Poly(ADP-ribose)pol_cat_dom"/>
</dbReference>
<dbReference type="PANTHER" id="PTHR21328">
    <property type="entry name" value="POLY ADP-RIBOSE POLYMERASE FAMILY, MEMBER PARP"/>
    <property type="match status" value="1"/>
</dbReference>
<keyword evidence="1" id="KW-0328">Glycosyltransferase</keyword>
<dbReference type="InterPro" id="IPR051838">
    <property type="entry name" value="ARTD_PARP"/>
</dbReference>
<evidence type="ECO:0000313" key="7">
    <source>
        <dbReference type="EMBL" id="CAF0757359.1"/>
    </source>
</evidence>
<comment type="similarity">
    <text evidence="5">Belongs to the ARTD/PARP family.</text>
</comment>
<reference evidence="7" key="1">
    <citation type="submission" date="2021-02" db="EMBL/GenBank/DDBJ databases">
        <authorList>
            <person name="Nowell W R."/>
        </authorList>
    </citation>
    <scope>NUCLEOTIDE SEQUENCE</scope>
</reference>
<sequence>HPVDSLYPLVLEQGSGDSLTTAACLQSLSSSEPLTSVTNKKYEQSASINITPVIDGSQKNITPPPISNIKKEPYLIPLLANDIIDIFHRVSSKFLAGGSYEPAEDDYNCTILTLHFFVDYIDKDTAFQWLVCPNVPLTVKIRVHNRLYLDEKVELVRVFQKCECHPSFDIKVPFIERIIRDFLTKSGVTMQMLKLCRSINDPKQRAELFLNIIDKNKKKCVKDLIDDSQNDEETLDSLLDCLVEQEILDCGSKKGQLLKYLKKSKERTSAHYELSDQKYLPYLTYGFLVQFCLYMEYRLRNLNYICVICGKRTFDNDKKIGKPTICDELSCFTKAMDSEFRVDPLPPSIFSIEIADFLILLVRAAAISTRYNITLDPYPCVVSPCNSEQILIDSHTGTKTENIEAIRQIIEALVSMQSITQYGSDQKFELRSKMELKHVWSFSFFHWLMKTNRYHFSIIPPQYLFQAINTKHQYFIRHENLEKDKRFRELRNNHGTIFAFHGSPQENWHSILRFGLQIGNAQNGTLLHGAAYGPGIYCSPNFAVAAGYCSRMNYYSLSGGSTSDPVADVETPLSTKNWSCIALCEIIDAPDVYKNHHNDIYTVANPDMICTRFIFFFPSYTSRLQVRVDQASEVTIIRNLIRTLNALAS</sequence>
<dbReference type="Proteomes" id="UP000681722">
    <property type="component" value="Unassembled WGS sequence"/>
</dbReference>
<dbReference type="Gene3D" id="3.90.228.10">
    <property type="match status" value="1"/>
</dbReference>
<evidence type="ECO:0000256" key="2">
    <source>
        <dbReference type="ARBA" id="ARBA00022679"/>
    </source>
</evidence>
<keyword evidence="4" id="KW-0520">NAD</keyword>
<dbReference type="OrthoDB" id="109543at2759"/>
<dbReference type="AlphaFoldDB" id="A0A813PWW2"/>
<dbReference type="EMBL" id="CAJNOQ010000107">
    <property type="protein sequence ID" value="CAF0757359.1"/>
    <property type="molecule type" value="Genomic_DNA"/>
</dbReference>
<dbReference type="Pfam" id="PF00644">
    <property type="entry name" value="PARP"/>
    <property type="match status" value="1"/>
</dbReference>
<evidence type="ECO:0000313" key="9">
    <source>
        <dbReference type="Proteomes" id="UP000663829"/>
    </source>
</evidence>
<evidence type="ECO:0000256" key="3">
    <source>
        <dbReference type="ARBA" id="ARBA00022695"/>
    </source>
</evidence>
<proteinExistence type="inferred from homology"/>
<evidence type="ECO:0000256" key="1">
    <source>
        <dbReference type="ARBA" id="ARBA00022676"/>
    </source>
</evidence>
<evidence type="ECO:0000259" key="6">
    <source>
        <dbReference type="Pfam" id="PF00644"/>
    </source>
</evidence>
<gene>
    <name evidence="7" type="ORF">GPM918_LOCUS1187</name>
    <name evidence="8" type="ORF">SRO942_LOCUS1187</name>
</gene>
<name>A0A813PWW2_9BILA</name>
<dbReference type="EMBL" id="CAJOBC010000107">
    <property type="protein sequence ID" value="CAF3537824.1"/>
    <property type="molecule type" value="Genomic_DNA"/>
</dbReference>
<dbReference type="Proteomes" id="UP000663829">
    <property type="component" value="Unassembled WGS sequence"/>
</dbReference>
<dbReference type="GO" id="GO:0003950">
    <property type="term" value="F:NAD+ poly-ADP-ribosyltransferase activity"/>
    <property type="evidence" value="ECO:0007669"/>
    <property type="project" value="InterPro"/>
</dbReference>